<dbReference type="InterPro" id="IPR036322">
    <property type="entry name" value="WD40_repeat_dom_sf"/>
</dbReference>
<dbReference type="EMBL" id="CP031048">
    <property type="protein sequence ID" value="QDZ24960.1"/>
    <property type="molecule type" value="Genomic_DNA"/>
</dbReference>
<gene>
    <name evidence="3" type="ORF">A3770_15p74780</name>
</gene>
<feature type="compositionally biased region" description="Basic and acidic residues" evidence="1">
    <location>
        <begin position="382"/>
        <end position="399"/>
    </location>
</feature>
<dbReference type="CDD" id="cd06071">
    <property type="entry name" value="Beach"/>
    <property type="match status" value="1"/>
</dbReference>
<dbReference type="InterPro" id="IPR011009">
    <property type="entry name" value="Kinase-like_dom_sf"/>
</dbReference>
<evidence type="ECO:0000259" key="2">
    <source>
        <dbReference type="PROSITE" id="PS50197"/>
    </source>
</evidence>
<keyword evidence="4" id="KW-1185">Reference proteome</keyword>
<dbReference type="Pfam" id="PF02138">
    <property type="entry name" value="Beach"/>
    <property type="match status" value="1"/>
</dbReference>
<evidence type="ECO:0000256" key="1">
    <source>
        <dbReference type="SAM" id="MobiDB-lite"/>
    </source>
</evidence>
<dbReference type="InterPro" id="IPR015943">
    <property type="entry name" value="WD40/YVTN_repeat-like_dom_sf"/>
</dbReference>
<organism evidence="3 4">
    <name type="scientific">Chloropicon primus</name>
    <dbReference type="NCBI Taxonomy" id="1764295"/>
    <lineage>
        <taxon>Eukaryota</taxon>
        <taxon>Viridiplantae</taxon>
        <taxon>Chlorophyta</taxon>
        <taxon>Chloropicophyceae</taxon>
        <taxon>Chloropicales</taxon>
        <taxon>Chloropicaceae</taxon>
        <taxon>Chloropicon</taxon>
    </lineage>
</organism>
<accession>A0A5B8MZM9</accession>
<dbReference type="OrthoDB" id="29306at2759"/>
<dbReference type="InterPro" id="IPR000409">
    <property type="entry name" value="BEACH_dom"/>
</dbReference>
<dbReference type="PANTHER" id="PTHR46866:SF1">
    <property type="entry name" value="GH12955P"/>
    <property type="match status" value="1"/>
</dbReference>
<dbReference type="SUPFAM" id="SSF56112">
    <property type="entry name" value="Protein kinase-like (PK-like)"/>
    <property type="match status" value="1"/>
</dbReference>
<evidence type="ECO:0000313" key="4">
    <source>
        <dbReference type="Proteomes" id="UP000316726"/>
    </source>
</evidence>
<dbReference type="SMART" id="SM01026">
    <property type="entry name" value="Beach"/>
    <property type="match status" value="1"/>
</dbReference>
<dbReference type="InterPro" id="IPR001680">
    <property type="entry name" value="WD40_rpt"/>
</dbReference>
<reference evidence="3 4" key="1">
    <citation type="submission" date="2018-07" db="EMBL/GenBank/DDBJ databases">
        <title>The complete nuclear genome of the prasinophyte Chloropicon primus (CCMP1205).</title>
        <authorList>
            <person name="Pombert J.-F."/>
            <person name="Otis C."/>
            <person name="Turmel M."/>
            <person name="Lemieux C."/>
        </authorList>
    </citation>
    <scope>NUCLEOTIDE SEQUENCE [LARGE SCALE GENOMIC DNA]</scope>
    <source>
        <strain evidence="3 4">CCMP1205</strain>
    </source>
</reference>
<name>A0A5B8MZM9_9CHLO</name>
<dbReference type="Gene3D" id="1.10.510.10">
    <property type="entry name" value="Transferase(Phosphotransferase) domain 1"/>
    <property type="match status" value="1"/>
</dbReference>
<evidence type="ECO:0000313" key="3">
    <source>
        <dbReference type="EMBL" id="QDZ24960.1"/>
    </source>
</evidence>
<dbReference type="Gene3D" id="2.130.10.10">
    <property type="entry name" value="YVTN repeat-like/Quinoprotein amine dehydrogenase"/>
    <property type="match status" value="1"/>
</dbReference>
<protein>
    <recommendedName>
        <fullName evidence="2">BEACH domain-containing protein</fullName>
    </recommendedName>
</protein>
<sequence>MVMVAESIRQSVLETLVRQHCGETLEVLYYVTPACSRGSDRGEEACVCRVTASRGAGTSGRVDAPTTANVILRLHRGASLSGSCGTSAVEVQGSGGEAKLEGDSLAGGENGESSTKLWDFLEELRVGNAGGDLIELDDDGGSGKSTFRAREVEYLPFTDASIRDVLRGYEKATFESFNRGAGRGAAHDEEKPSYYLHPNILTPMAFFSAGSSVLSIYPSAGKNLSSVLKYSTKGFLSTATLSLVVYQIAQLVKFCHNSGVTFGDLSASKLFMNDDALIFALVDYHKIVKPAGGKGDVGVGQGGQGAASDEEATGSFDSTEVVQSLSQAFVAWREGALSNFDYLMKLNAACGRERGNLAFYPVLPWVITMASDPSSEGSCETGLDRNDDRDGTSKGRGEGEEGGSGAWRDLSKTKWRLAKGDLQLDMTYISSDPPHHVSDEALSELTICVYLARRLQKKVLTDVVRAVFEPREYPSSMARMYSWTPDEAIPDFYDNPEIFSSIHREMADLQVPGWASSPEEFVRKHRAALESPRVSEVLHHWIDLNFGYAMYGEAAIRNKNVHLPHRDTCFPRNRGRYQMFTESHPPRFPSPRKELAFNLVINQERVQRFVASQFSFCKKQGSEHQESRLSDIFFLCQAAFALFSTRKRDILHADAGYCCGGKKDIGVSEVTEHLFPHSLQKYVSGLLSTSAAFAMDQVILCPSFESHTKDVYDLMTYVNDPSIDLHSKLKLTQKALRRVQFAGSVDRGVYVIIFRVVLNMLHLPDGGFALEPSEKERPSEEMGRDLMTILEVLLRELPKATSSGFLIPFVVNAFQGAAPTHNLSGKRHLGLNLSELLLKPSFIRRLLHVLGANTFFKSIFPKILEFVTQKMETRSVQLVSDVLISLVDYVPLPVTVKQVLDPILNLLYYDACFMQLALNVSKHLGGSFIRFQLYPRLVEIVKKVVLATGKSQRARRQRMFRPTTQISEHLSYSLVLLQCILEEIEPSVIMKTLIEDTLHKDIQQPSILFQMLLLPYPDLSVLSNTARLLVEGSKVGGGIEYMQETLLPNLEPIFYVSEDSTPEYVTSISYLYKLLCREIGEEGVRLATREWPSTDSVRAQDTASVELSMKAVLLSNYEEARPPWAGEGLRKKKLSYGWLRKSQDRPVLPFNPLMPEGIKIAPESYMTSLDDKFEQGFKCIHQFKPSVSKVRFMVGEEMGQLVLAAGSASSSSSSPVIRAWNFEEETVERIYVNHTSTISGMSSLWNGKVVASCEVSGLLHIWEPHTEAEMVYNYGDAGERASDVVREGGCTCMATHEECIIMGTGAGTLVSFDANAQRPYGSWRATPHAENGSIQCVASDHAGQLCAGFSNGRASLLDPRSGEVTCHFEAMQGGAPIQCLRFVDPHLLCAGGRDAIKIFDIRKVSEGFRTATSRKGGAPTGIYPVGRKVLVSWGPRLQVVDPTSPEPEFNPKPFKLKNRNGVKENSTISGVSLLGLSHSIIVGNENAILFYSVN</sequence>
<dbReference type="PANTHER" id="PTHR46866">
    <property type="entry name" value="GH12955P"/>
    <property type="match status" value="1"/>
</dbReference>
<dbReference type="STRING" id="1764295.A0A5B8MZM9"/>
<feature type="domain" description="BEACH" evidence="2">
    <location>
        <begin position="317"/>
        <end position="608"/>
    </location>
</feature>
<dbReference type="SMART" id="SM00320">
    <property type="entry name" value="WD40"/>
    <property type="match status" value="4"/>
</dbReference>
<dbReference type="PROSITE" id="PS50197">
    <property type="entry name" value="BEACH"/>
    <property type="match status" value="1"/>
</dbReference>
<feature type="region of interest" description="Disordered" evidence="1">
    <location>
        <begin position="372"/>
        <end position="407"/>
    </location>
</feature>
<dbReference type="Proteomes" id="UP000316726">
    <property type="component" value="Chromosome 15"/>
</dbReference>
<dbReference type="SUPFAM" id="SSF81837">
    <property type="entry name" value="BEACH domain"/>
    <property type="match status" value="1"/>
</dbReference>
<dbReference type="InterPro" id="IPR036372">
    <property type="entry name" value="BEACH_dom_sf"/>
</dbReference>
<proteinExistence type="predicted"/>
<dbReference type="Gene3D" id="1.10.1540.10">
    <property type="entry name" value="BEACH domain"/>
    <property type="match status" value="1"/>
</dbReference>
<dbReference type="SUPFAM" id="SSF50978">
    <property type="entry name" value="WD40 repeat-like"/>
    <property type="match status" value="1"/>
</dbReference>